<comment type="similarity">
    <text evidence="6">Belongs to the peptidase M28 family.</text>
</comment>
<dbReference type="InterPro" id="IPR003137">
    <property type="entry name" value="PA_domain"/>
</dbReference>
<accession>R0JMS3</accession>
<organism evidence="9 10">
    <name type="scientific">Exserohilum turcicum (strain 28A)</name>
    <name type="common">Northern leaf blight fungus</name>
    <name type="synonym">Setosphaeria turcica</name>
    <dbReference type="NCBI Taxonomy" id="671987"/>
    <lineage>
        <taxon>Eukaryota</taxon>
        <taxon>Fungi</taxon>
        <taxon>Dikarya</taxon>
        <taxon>Ascomycota</taxon>
        <taxon>Pezizomycotina</taxon>
        <taxon>Dothideomycetes</taxon>
        <taxon>Pleosporomycetidae</taxon>
        <taxon>Pleosporales</taxon>
        <taxon>Pleosporineae</taxon>
        <taxon>Pleosporaceae</taxon>
        <taxon>Exserohilum</taxon>
    </lineage>
</organism>
<evidence type="ECO:0000256" key="3">
    <source>
        <dbReference type="ARBA" id="ARBA00022723"/>
    </source>
</evidence>
<dbReference type="InterPro" id="IPR007484">
    <property type="entry name" value="Peptidase_M28"/>
</dbReference>
<evidence type="ECO:0000259" key="7">
    <source>
        <dbReference type="Pfam" id="PF02225"/>
    </source>
</evidence>
<dbReference type="AlphaFoldDB" id="R0JMS3"/>
<dbReference type="PANTHER" id="PTHR12147">
    <property type="entry name" value="METALLOPEPTIDASE M28 FAMILY MEMBER"/>
    <property type="match status" value="1"/>
</dbReference>
<dbReference type="InterPro" id="IPR045175">
    <property type="entry name" value="M28_fam"/>
</dbReference>
<dbReference type="InterPro" id="IPR046450">
    <property type="entry name" value="PA_dom_sf"/>
</dbReference>
<protein>
    <recommendedName>
        <fullName evidence="6">Peptide hydrolase</fullName>
        <ecNumber evidence="6">3.4.-.-</ecNumber>
    </recommendedName>
</protein>
<evidence type="ECO:0000256" key="5">
    <source>
        <dbReference type="ARBA" id="ARBA00022833"/>
    </source>
</evidence>
<reference evidence="9 10" key="1">
    <citation type="journal article" date="2012" name="PLoS Pathog.">
        <title>Diverse lifestyles and strategies of plant pathogenesis encoded in the genomes of eighteen Dothideomycetes fungi.</title>
        <authorList>
            <person name="Ohm R.A."/>
            <person name="Feau N."/>
            <person name="Henrissat B."/>
            <person name="Schoch C.L."/>
            <person name="Horwitz B.A."/>
            <person name="Barry K.W."/>
            <person name="Condon B.J."/>
            <person name="Copeland A.C."/>
            <person name="Dhillon B."/>
            <person name="Glaser F."/>
            <person name="Hesse C.N."/>
            <person name="Kosti I."/>
            <person name="LaButti K."/>
            <person name="Lindquist E.A."/>
            <person name="Lucas S."/>
            <person name="Salamov A.A."/>
            <person name="Bradshaw R.E."/>
            <person name="Ciuffetti L."/>
            <person name="Hamelin R.C."/>
            <person name="Kema G.H.J."/>
            <person name="Lawrence C."/>
            <person name="Scott J.A."/>
            <person name="Spatafora J.W."/>
            <person name="Turgeon B.G."/>
            <person name="de Wit P.J.G.M."/>
            <person name="Zhong S."/>
            <person name="Goodwin S.B."/>
            <person name="Grigoriev I.V."/>
        </authorList>
    </citation>
    <scope>NUCLEOTIDE SEQUENCE [LARGE SCALE GENOMIC DNA]</scope>
    <source>
        <strain evidence="10">28A</strain>
    </source>
</reference>
<dbReference type="Pfam" id="PF02225">
    <property type="entry name" value="PA"/>
    <property type="match status" value="1"/>
</dbReference>
<dbReference type="OrthoDB" id="10013407at2759"/>
<dbReference type="eggNOG" id="KOG2195">
    <property type="taxonomic scope" value="Eukaryota"/>
</dbReference>
<keyword evidence="4 6" id="KW-0378">Hydrolase</keyword>
<reference evidence="9 10" key="2">
    <citation type="journal article" date="2013" name="PLoS Genet.">
        <title>Comparative genome structure, secondary metabolite, and effector coding capacity across Cochliobolus pathogens.</title>
        <authorList>
            <person name="Condon B.J."/>
            <person name="Leng Y."/>
            <person name="Wu D."/>
            <person name="Bushley K.E."/>
            <person name="Ohm R.A."/>
            <person name="Otillar R."/>
            <person name="Martin J."/>
            <person name="Schackwitz W."/>
            <person name="Grimwood J."/>
            <person name="MohdZainudin N."/>
            <person name="Xue C."/>
            <person name="Wang R."/>
            <person name="Manning V.A."/>
            <person name="Dhillon B."/>
            <person name="Tu Z.J."/>
            <person name="Steffenson B.J."/>
            <person name="Salamov A."/>
            <person name="Sun H."/>
            <person name="Lowry S."/>
            <person name="LaButti K."/>
            <person name="Han J."/>
            <person name="Copeland A."/>
            <person name="Lindquist E."/>
            <person name="Barry K."/>
            <person name="Schmutz J."/>
            <person name="Baker S.E."/>
            <person name="Ciuffetti L.M."/>
            <person name="Grigoriev I.V."/>
            <person name="Zhong S."/>
            <person name="Turgeon B.G."/>
        </authorList>
    </citation>
    <scope>NUCLEOTIDE SEQUENCE [LARGE SCALE GENOMIC DNA]</scope>
    <source>
        <strain evidence="10">28A</strain>
    </source>
</reference>
<dbReference type="Gene3D" id="3.40.630.10">
    <property type="entry name" value="Zn peptidases"/>
    <property type="match status" value="1"/>
</dbReference>
<feature type="domain" description="Peptidase M28" evidence="8">
    <location>
        <begin position="241"/>
        <end position="449"/>
    </location>
</feature>
<dbReference type="Gene3D" id="3.50.30.30">
    <property type="match status" value="1"/>
</dbReference>
<keyword evidence="5 6" id="KW-0862">Zinc</keyword>
<dbReference type="GO" id="GO:0006508">
    <property type="term" value="P:proteolysis"/>
    <property type="evidence" value="ECO:0007669"/>
    <property type="project" value="UniProtKB-KW"/>
</dbReference>
<dbReference type="GO" id="GO:0046872">
    <property type="term" value="F:metal ion binding"/>
    <property type="evidence" value="ECO:0007669"/>
    <property type="project" value="UniProtKB-KW"/>
</dbReference>
<evidence type="ECO:0000256" key="1">
    <source>
        <dbReference type="ARBA" id="ARBA00001947"/>
    </source>
</evidence>
<dbReference type="GO" id="GO:0008235">
    <property type="term" value="F:metalloexopeptidase activity"/>
    <property type="evidence" value="ECO:0007669"/>
    <property type="project" value="InterPro"/>
</dbReference>
<evidence type="ECO:0000313" key="9">
    <source>
        <dbReference type="EMBL" id="EOA82523.1"/>
    </source>
</evidence>
<dbReference type="SUPFAM" id="SSF52025">
    <property type="entry name" value="PA domain"/>
    <property type="match status" value="1"/>
</dbReference>
<dbReference type="GeneID" id="19396572"/>
<dbReference type="Pfam" id="PF04389">
    <property type="entry name" value="Peptidase_M28"/>
    <property type="match status" value="1"/>
</dbReference>
<dbReference type="Proteomes" id="UP000016935">
    <property type="component" value="Unassembled WGS sequence"/>
</dbReference>
<evidence type="ECO:0000313" key="10">
    <source>
        <dbReference type="Proteomes" id="UP000016935"/>
    </source>
</evidence>
<keyword evidence="2 6" id="KW-0645">Protease</keyword>
<dbReference type="EMBL" id="KB908844">
    <property type="protein sequence ID" value="EOA82523.1"/>
    <property type="molecule type" value="Genomic_DNA"/>
</dbReference>
<dbReference type="STRING" id="671987.R0JMS3"/>
<dbReference type="SUPFAM" id="SSF53187">
    <property type="entry name" value="Zn-dependent exopeptidases"/>
    <property type="match status" value="1"/>
</dbReference>
<comment type="cofactor">
    <cofactor evidence="1">
        <name>Zn(2+)</name>
        <dbReference type="ChEBI" id="CHEBI:29105"/>
    </cofactor>
</comment>
<keyword evidence="10" id="KW-1185">Reference proteome</keyword>
<name>R0JMS3_EXST2</name>
<feature type="domain" description="PA" evidence="7">
    <location>
        <begin position="126"/>
        <end position="211"/>
    </location>
</feature>
<dbReference type="CDD" id="cd02130">
    <property type="entry name" value="PA_ScAPY_like"/>
    <property type="match status" value="1"/>
</dbReference>
<dbReference type="PANTHER" id="PTHR12147:SF57">
    <property type="entry name" value="PEPTIDE HYDROLASE"/>
    <property type="match status" value="1"/>
</dbReference>
<proteinExistence type="inferred from homology"/>
<evidence type="ECO:0000256" key="2">
    <source>
        <dbReference type="ARBA" id="ARBA00022670"/>
    </source>
</evidence>
<gene>
    <name evidence="9" type="ORF">SETTUDRAFT_140664</name>
</gene>
<keyword evidence="3 6" id="KW-0479">Metal-binding</keyword>
<evidence type="ECO:0000256" key="6">
    <source>
        <dbReference type="RuleBase" id="RU361240"/>
    </source>
</evidence>
<dbReference type="HOGENOM" id="CLU_024336_0_0_1"/>
<dbReference type="EC" id="3.4.-.-" evidence="6"/>
<evidence type="ECO:0000259" key="8">
    <source>
        <dbReference type="Pfam" id="PF04389"/>
    </source>
</evidence>
<dbReference type="RefSeq" id="XP_008029634.1">
    <property type="nucleotide sequence ID" value="XM_008031443.1"/>
</dbReference>
<sequence>MRTAIFAALAAAVTANPTLRSRQSGKELVTPDALKAEIKVENLMAGAQTLQTFADSQSNGTRVLGSAACNSTLRWVKDELDATGAYDVELQQVRVVRQVSGQINSSMVNGTNVTASLLEYSPSGSVTATLVPVANLGCEASDYPSAVAGKIALISRGTCAFGQKSALAGAAGAAAAILYNNVNGTLGGTLSPGPRPEGAYIPTIGIAQELGVGYVAAIKSGASISATINVKTEIQNMTTYNVLATTKTGERTNKLCLGAHTDSVAEGPGLNDDGSGTIGILEVAKALAKYQVHNAVVFGFWAAEEAGLVGSKHFVSSLSAEDLAKIRAYLNFDMIASPNYINGIYSSANAPTGSAALESVLNASYASAGANTKPITYLTGLSDHASFQDAGIPVSGIFTGGSELKTEEEARLFGGQMGVSHDRCNHKACDTAGNLSADAFLLSARGVAHAVATFAVSWEGVPERRRVMN</sequence>
<evidence type="ECO:0000256" key="4">
    <source>
        <dbReference type="ARBA" id="ARBA00022801"/>
    </source>
</evidence>